<dbReference type="STRING" id="1791.GCA_001049355_02045"/>
<proteinExistence type="predicted"/>
<dbReference type="SUPFAM" id="SSF69118">
    <property type="entry name" value="AhpD-like"/>
    <property type="match status" value="1"/>
</dbReference>
<dbReference type="Pfam" id="PF02627">
    <property type="entry name" value="CMD"/>
    <property type="match status" value="1"/>
</dbReference>
<dbReference type="KEGG" id="mauu:NCTC10437_03921"/>
<accession>A0A448IWZ1</accession>
<dbReference type="Gene3D" id="1.20.1290.10">
    <property type="entry name" value="AhpD-like"/>
    <property type="match status" value="1"/>
</dbReference>
<dbReference type="PANTHER" id="PTHR34846">
    <property type="entry name" value="4-CARBOXYMUCONOLACTONE DECARBOXYLASE FAMILY PROTEIN (AFU_ORTHOLOGUE AFUA_6G11590)"/>
    <property type="match status" value="1"/>
</dbReference>
<keyword evidence="3" id="KW-1185">Reference proteome</keyword>
<evidence type="ECO:0000313" key="2">
    <source>
        <dbReference type="EMBL" id="VEG56919.1"/>
    </source>
</evidence>
<feature type="domain" description="Carboxymuconolactone decarboxylase-like" evidence="1">
    <location>
        <begin position="48"/>
        <end position="110"/>
    </location>
</feature>
<dbReference type="InterPro" id="IPR003779">
    <property type="entry name" value="CMD-like"/>
</dbReference>
<organism evidence="2 3">
    <name type="scientific">Mycolicibacterium aurum</name>
    <name type="common">Mycobacterium aurum</name>
    <dbReference type="NCBI Taxonomy" id="1791"/>
    <lineage>
        <taxon>Bacteria</taxon>
        <taxon>Bacillati</taxon>
        <taxon>Actinomycetota</taxon>
        <taxon>Actinomycetes</taxon>
        <taxon>Mycobacteriales</taxon>
        <taxon>Mycobacteriaceae</taxon>
        <taxon>Mycolicibacterium</taxon>
    </lineage>
</organism>
<dbReference type="PANTHER" id="PTHR34846:SF5">
    <property type="entry name" value="CARBOXYMUCONOLACTONE DECARBOXYLASE-LIKE DOMAIN-CONTAINING PROTEIN"/>
    <property type="match status" value="1"/>
</dbReference>
<dbReference type="GO" id="GO:0051920">
    <property type="term" value="F:peroxiredoxin activity"/>
    <property type="evidence" value="ECO:0007669"/>
    <property type="project" value="InterPro"/>
</dbReference>
<gene>
    <name evidence="2" type="ORF">NCTC10437_03921</name>
</gene>
<protein>
    <submittedName>
        <fullName evidence="2">Carboxymuconolactone decarboxylase</fullName>
    </submittedName>
</protein>
<dbReference type="InterPro" id="IPR029032">
    <property type="entry name" value="AhpD-like"/>
</dbReference>
<dbReference type="OrthoDB" id="4704294at2"/>
<dbReference type="EMBL" id="LR134356">
    <property type="protein sequence ID" value="VEG56919.1"/>
    <property type="molecule type" value="Genomic_DNA"/>
</dbReference>
<evidence type="ECO:0000259" key="1">
    <source>
        <dbReference type="Pfam" id="PF02627"/>
    </source>
</evidence>
<name>A0A448IWZ1_MYCAU</name>
<dbReference type="RefSeq" id="WP_048631964.1">
    <property type="nucleotide sequence ID" value="NZ_CVQQ01000005.1"/>
</dbReference>
<evidence type="ECO:0000313" key="3">
    <source>
        <dbReference type="Proteomes" id="UP000279306"/>
    </source>
</evidence>
<dbReference type="AlphaFoldDB" id="A0A448IWZ1"/>
<reference evidence="2 3" key="1">
    <citation type="submission" date="2018-12" db="EMBL/GenBank/DDBJ databases">
        <authorList>
            <consortium name="Pathogen Informatics"/>
        </authorList>
    </citation>
    <scope>NUCLEOTIDE SEQUENCE [LARGE SCALE GENOMIC DNA]</scope>
    <source>
        <strain evidence="2 3">NCTC10437</strain>
    </source>
</reference>
<sequence>MSGRQRLEPLAADEWDDGVRDALSPLLPAQRANPVDAGNVLGTLARHPDLARAYLQFNAHLLLKSTLSARVREVVVLRAALLRGSEYLWEHHIPLAERAGLTAAEIEGIRAAEPSSEQDRLVVRAVDELERHSTLTDATWTALRGQFDERQVLDLIFTAGCYGLLAVAVNTLGIEAEEPRQAADTCPR</sequence>
<dbReference type="Proteomes" id="UP000279306">
    <property type="component" value="Chromosome"/>
</dbReference>